<reference evidence="6" key="1">
    <citation type="submission" date="2016-10" db="EMBL/GenBank/DDBJ databases">
        <authorList>
            <person name="Varghese N."/>
            <person name="Submissions S."/>
        </authorList>
    </citation>
    <scope>NUCLEOTIDE SEQUENCE [LARGE SCALE GENOMIC DNA]</scope>
    <source>
        <strain evidence="6">KCTC 32247</strain>
    </source>
</reference>
<accession>A0A1H1VJB2</accession>
<dbReference type="STRING" id="1392877.SAMN05216221_2790"/>
<dbReference type="GO" id="GO:0043565">
    <property type="term" value="F:sequence-specific DNA binding"/>
    <property type="evidence" value="ECO:0007669"/>
    <property type="project" value="InterPro"/>
</dbReference>
<dbReference type="SUPFAM" id="SSF52317">
    <property type="entry name" value="Class I glutamine amidotransferase-like"/>
    <property type="match status" value="1"/>
</dbReference>
<dbReference type="SUPFAM" id="SSF46689">
    <property type="entry name" value="Homeodomain-like"/>
    <property type="match status" value="2"/>
</dbReference>
<evidence type="ECO:0000256" key="1">
    <source>
        <dbReference type="ARBA" id="ARBA00023015"/>
    </source>
</evidence>
<organism evidence="5 6">
    <name type="scientific">Pseudomonas oryzae</name>
    <dbReference type="NCBI Taxonomy" id="1392877"/>
    <lineage>
        <taxon>Bacteria</taxon>
        <taxon>Pseudomonadati</taxon>
        <taxon>Pseudomonadota</taxon>
        <taxon>Gammaproteobacteria</taxon>
        <taxon>Pseudomonadales</taxon>
        <taxon>Pseudomonadaceae</taxon>
        <taxon>Pseudomonas</taxon>
    </lineage>
</organism>
<dbReference type="Pfam" id="PF12833">
    <property type="entry name" value="HTH_18"/>
    <property type="match status" value="1"/>
</dbReference>
<keyword evidence="6" id="KW-1185">Reference proteome</keyword>
<evidence type="ECO:0000313" key="5">
    <source>
        <dbReference type="EMBL" id="SDS84823.1"/>
    </source>
</evidence>
<evidence type="ECO:0000256" key="3">
    <source>
        <dbReference type="ARBA" id="ARBA00023163"/>
    </source>
</evidence>
<dbReference type="RefSeq" id="WP_090349496.1">
    <property type="nucleotide sequence ID" value="NZ_LT629751.1"/>
</dbReference>
<dbReference type="AlphaFoldDB" id="A0A1H1VJB2"/>
<dbReference type="GO" id="GO:0009893">
    <property type="term" value="P:positive regulation of metabolic process"/>
    <property type="evidence" value="ECO:0007669"/>
    <property type="project" value="UniProtKB-ARBA"/>
</dbReference>
<dbReference type="GO" id="GO:0003700">
    <property type="term" value="F:DNA-binding transcription factor activity"/>
    <property type="evidence" value="ECO:0007669"/>
    <property type="project" value="InterPro"/>
</dbReference>
<name>A0A1H1VJB2_9PSED</name>
<dbReference type="Pfam" id="PF01965">
    <property type="entry name" value="DJ-1_PfpI"/>
    <property type="match status" value="1"/>
</dbReference>
<dbReference type="InterPro" id="IPR018060">
    <property type="entry name" value="HTH_AraC"/>
</dbReference>
<dbReference type="InterPro" id="IPR052158">
    <property type="entry name" value="INH-QAR"/>
</dbReference>
<gene>
    <name evidence="5" type="ORF">SAMN05216221_2790</name>
</gene>
<dbReference type="Gene3D" id="1.10.10.60">
    <property type="entry name" value="Homeodomain-like"/>
    <property type="match status" value="1"/>
</dbReference>
<dbReference type="InterPro" id="IPR009057">
    <property type="entry name" value="Homeodomain-like_sf"/>
</dbReference>
<dbReference type="PANTHER" id="PTHR43130">
    <property type="entry name" value="ARAC-FAMILY TRANSCRIPTIONAL REGULATOR"/>
    <property type="match status" value="1"/>
</dbReference>
<proteinExistence type="predicted"/>
<dbReference type="InterPro" id="IPR029062">
    <property type="entry name" value="Class_I_gatase-like"/>
</dbReference>
<keyword evidence="1" id="KW-0805">Transcription regulation</keyword>
<protein>
    <submittedName>
        <fullName evidence="5">Transcriptional regulator, AraC family with amidase-like domain</fullName>
    </submittedName>
</protein>
<evidence type="ECO:0000313" key="6">
    <source>
        <dbReference type="Proteomes" id="UP000243359"/>
    </source>
</evidence>
<dbReference type="CDD" id="cd03136">
    <property type="entry name" value="GATase1_AraC_ArgR_like"/>
    <property type="match status" value="1"/>
</dbReference>
<dbReference type="PROSITE" id="PS01124">
    <property type="entry name" value="HTH_ARAC_FAMILY_2"/>
    <property type="match status" value="1"/>
</dbReference>
<keyword evidence="3" id="KW-0804">Transcription</keyword>
<dbReference type="PANTHER" id="PTHR43130:SF3">
    <property type="entry name" value="HTH-TYPE TRANSCRIPTIONAL REGULATOR RV1931C"/>
    <property type="match status" value="1"/>
</dbReference>
<feature type="domain" description="HTH araC/xylS-type" evidence="4">
    <location>
        <begin position="225"/>
        <end position="323"/>
    </location>
</feature>
<dbReference type="InterPro" id="IPR002818">
    <property type="entry name" value="DJ-1/PfpI"/>
</dbReference>
<dbReference type="InterPro" id="IPR018062">
    <property type="entry name" value="HTH_AraC-typ_CS"/>
</dbReference>
<dbReference type="EMBL" id="LT629751">
    <property type="protein sequence ID" value="SDS84823.1"/>
    <property type="molecule type" value="Genomic_DNA"/>
</dbReference>
<evidence type="ECO:0000256" key="2">
    <source>
        <dbReference type="ARBA" id="ARBA00023125"/>
    </source>
</evidence>
<dbReference type="Proteomes" id="UP000243359">
    <property type="component" value="Chromosome I"/>
</dbReference>
<dbReference type="OrthoDB" id="9803764at2"/>
<evidence type="ECO:0000259" key="4">
    <source>
        <dbReference type="PROSITE" id="PS01124"/>
    </source>
</evidence>
<keyword evidence="2" id="KW-0238">DNA-binding</keyword>
<dbReference type="Gene3D" id="3.40.50.880">
    <property type="match status" value="1"/>
</dbReference>
<dbReference type="SMART" id="SM00342">
    <property type="entry name" value="HTH_ARAC"/>
    <property type="match status" value="1"/>
</dbReference>
<sequence length="333" mass="36348">MTAMLNRAPAPRPLESIAFLLVEHFSLVALAAALEPLRLANQLSGRGLFRWHTLTLDGRPVRASNGMLVAPDGAARGQQADALILCGGDGSTRLDDPAHARLLREQATRGVHLGALGSGSWTLARAGLLDGYQCSTAWECRADLHAGFPAVSLSPQSFVLDRDRYTAAGGTAAMAMMLQLIGRSHGAELMAAIDETLAGAHLPAAPEAPRLPPSRLRGIGHPKLKEVIQLMENNLEEPIDLELLAGYIALSRRQLERLFQKHLYCSPSRYYLKLRLLRARQMLKQTDQPIVEVASGCGFLSAQSFSRCYREHFGIPPSNERPSRARVCRTLVH</sequence>
<dbReference type="PROSITE" id="PS00041">
    <property type="entry name" value="HTH_ARAC_FAMILY_1"/>
    <property type="match status" value="1"/>
</dbReference>